<reference evidence="10 11" key="2">
    <citation type="submission" date="2018-11" db="EMBL/GenBank/DDBJ databases">
        <authorList>
            <consortium name="Pathogen Informatics"/>
        </authorList>
    </citation>
    <scope>NUCLEOTIDE SEQUENCE [LARGE SCALE GENOMIC DNA]</scope>
</reference>
<reference evidence="12" key="1">
    <citation type="submission" date="2016-06" db="UniProtKB">
        <authorList>
            <consortium name="WormBaseParasite"/>
        </authorList>
    </citation>
    <scope>IDENTIFICATION</scope>
</reference>
<dbReference type="Proteomes" id="UP000270296">
    <property type="component" value="Unassembled WGS sequence"/>
</dbReference>
<dbReference type="PROSITE" id="PS50240">
    <property type="entry name" value="TRYPSIN_DOM"/>
    <property type="match status" value="1"/>
</dbReference>
<name>A0A183IPD7_9BILA</name>
<dbReference type="WBParaSite" id="SBAD_0000570601-mRNA-1">
    <property type="protein sequence ID" value="SBAD_0000570601-mRNA-1"/>
    <property type="gene ID" value="SBAD_0000570601"/>
</dbReference>
<dbReference type="CDD" id="cd00190">
    <property type="entry name" value="Tryp_SPc"/>
    <property type="match status" value="1"/>
</dbReference>
<dbReference type="EMBL" id="UZAM01009028">
    <property type="protein sequence ID" value="VDP07367.1"/>
    <property type="molecule type" value="Genomic_DNA"/>
</dbReference>
<keyword evidence="7" id="KW-1015">Disulfide bond</keyword>
<evidence type="ECO:0000256" key="8">
    <source>
        <dbReference type="RuleBase" id="RU363034"/>
    </source>
</evidence>
<dbReference type="PANTHER" id="PTHR24252">
    <property type="entry name" value="ACROSIN-RELATED"/>
    <property type="match status" value="1"/>
</dbReference>
<comment type="catalytic activity">
    <reaction evidence="1">
        <text>Preferential cleavage: Arg-|-Xaa, Lys-|-Xaa.</text>
        <dbReference type="EC" id="3.4.21.10"/>
    </reaction>
</comment>
<dbReference type="GO" id="GO:0004252">
    <property type="term" value="F:serine-type endopeptidase activity"/>
    <property type="evidence" value="ECO:0007669"/>
    <property type="project" value="InterPro"/>
</dbReference>
<keyword evidence="4 8" id="KW-0645">Protease</keyword>
<gene>
    <name evidence="10" type="ORF">SBAD_LOCUS5484</name>
</gene>
<evidence type="ECO:0000256" key="3">
    <source>
        <dbReference type="ARBA" id="ARBA00017161"/>
    </source>
</evidence>
<sequence length="264" mass="30053">MPAVRRIIGGHEAIPHSWPWQAALHWKVGFFVEPFCGGSLIADQWVLTAAHCVVGRTNPRLYHVRLGQFKIGSRDSKRVDIASVHIHPHYDPNSKRNDIAILKLQYRITYDKKISPICLPQTTEELPPKYATLYVTGWGIEDSKKFALIEGGFTHCVRIVMGQTSETLKEASIEMIDRNDCDKFYDAVNMKIDHRAMFCAGDQTGFSDSCHGDSGGPLMYLEYSTYRWKQYGIVSWGHGCAQEQKPGVYTNVVYYVDWIYSIVK</sequence>
<dbReference type="FunFam" id="2.40.10.10:FF:000003">
    <property type="entry name" value="Transmembrane serine protease 3"/>
    <property type="match status" value="1"/>
</dbReference>
<dbReference type="SMART" id="SM00020">
    <property type="entry name" value="Tryp_SPc"/>
    <property type="match status" value="1"/>
</dbReference>
<dbReference type="PROSITE" id="PS00134">
    <property type="entry name" value="TRYPSIN_HIS"/>
    <property type="match status" value="1"/>
</dbReference>
<dbReference type="InterPro" id="IPR001254">
    <property type="entry name" value="Trypsin_dom"/>
</dbReference>
<evidence type="ECO:0000256" key="6">
    <source>
        <dbReference type="ARBA" id="ARBA00022825"/>
    </source>
</evidence>
<evidence type="ECO:0000313" key="12">
    <source>
        <dbReference type="WBParaSite" id="SBAD_0000570601-mRNA-1"/>
    </source>
</evidence>
<dbReference type="GO" id="GO:0006508">
    <property type="term" value="P:proteolysis"/>
    <property type="evidence" value="ECO:0007669"/>
    <property type="project" value="UniProtKB-KW"/>
</dbReference>
<protein>
    <recommendedName>
        <fullName evidence="3">Acrosin</fullName>
        <ecNumber evidence="2">3.4.21.10</ecNumber>
    </recommendedName>
</protein>
<dbReference type="InterPro" id="IPR009003">
    <property type="entry name" value="Peptidase_S1_PA"/>
</dbReference>
<keyword evidence="11" id="KW-1185">Reference proteome</keyword>
<evidence type="ECO:0000259" key="9">
    <source>
        <dbReference type="PROSITE" id="PS50240"/>
    </source>
</evidence>
<evidence type="ECO:0000256" key="1">
    <source>
        <dbReference type="ARBA" id="ARBA00001656"/>
    </source>
</evidence>
<keyword evidence="5 8" id="KW-0378">Hydrolase</keyword>
<keyword evidence="6 8" id="KW-0720">Serine protease</keyword>
<accession>A0A183IPD7</accession>
<proteinExistence type="predicted"/>
<dbReference type="PANTHER" id="PTHR24252:SF8">
    <property type="entry name" value="ACROSIN"/>
    <property type="match status" value="1"/>
</dbReference>
<evidence type="ECO:0000256" key="4">
    <source>
        <dbReference type="ARBA" id="ARBA00022670"/>
    </source>
</evidence>
<feature type="domain" description="Peptidase S1" evidence="9">
    <location>
        <begin position="7"/>
        <end position="264"/>
    </location>
</feature>
<dbReference type="AlphaFoldDB" id="A0A183IPD7"/>
<dbReference type="SUPFAM" id="SSF50494">
    <property type="entry name" value="Trypsin-like serine proteases"/>
    <property type="match status" value="1"/>
</dbReference>
<dbReference type="InterPro" id="IPR043504">
    <property type="entry name" value="Peptidase_S1_PA_chymotrypsin"/>
</dbReference>
<dbReference type="PROSITE" id="PS00135">
    <property type="entry name" value="TRYPSIN_SER"/>
    <property type="match status" value="1"/>
</dbReference>
<evidence type="ECO:0000256" key="7">
    <source>
        <dbReference type="ARBA" id="ARBA00023157"/>
    </source>
</evidence>
<dbReference type="PRINTS" id="PR00722">
    <property type="entry name" value="CHYMOTRYPSIN"/>
</dbReference>
<evidence type="ECO:0000313" key="11">
    <source>
        <dbReference type="Proteomes" id="UP000270296"/>
    </source>
</evidence>
<evidence type="ECO:0000256" key="2">
    <source>
        <dbReference type="ARBA" id="ARBA00012050"/>
    </source>
</evidence>
<dbReference type="InterPro" id="IPR018114">
    <property type="entry name" value="TRYPSIN_HIS"/>
</dbReference>
<organism evidence="12">
    <name type="scientific">Soboliphyme baturini</name>
    <dbReference type="NCBI Taxonomy" id="241478"/>
    <lineage>
        <taxon>Eukaryota</taxon>
        <taxon>Metazoa</taxon>
        <taxon>Ecdysozoa</taxon>
        <taxon>Nematoda</taxon>
        <taxon>Enoplea</taxon>
        <taxon>Dorylaimia</taxon>
        <taxon>Dioctophymatida</taxon>
        <taxon>Dioctophymatoidea</taxon>
        <taxon>Soboliphymatidae</taxon>
        <taxon>Soboliphyme</taxon>
    </lineage>
</organism>
<evidence type="ECO:0000313" key="10">
    <source>
        <dbReference type="EMBL" id="VDP07367.1"/>
    </source>
</evidence>
<dbReference type="InterPro" id="IPR001314">
    <property type="entry name" value="Peptidase_S1A"/>
</dbReference>
<dbReference type="Pfam" id="PF00089">
    <property type="entry name" value="Trypsin"/>
    <property type="match status" value="1"/>
</dbReference>
<dbReference type="Gene3D" id="2.40.10.10">
    <property type="entry name" value="Trypsin-like serine proteases"/>
    <property type="match status" value="1"/>
</dbReference>
<dbReference type="EC" id="3.4.21.10" evidence="2"/>
<dbReference type="InterPro" id="IPR033116">
    <property type="entry name" value="TRYPSIN_SER"/>
</dbReference>
<evidence type="ECO:0000256" key="5">
    <source>
        <dbReference type="ARBA" id="ARBA00022801"/>
    </source>
</evidence>
<dbReference type="OrthoDB" id="6376138at2759"/>